<keyword evidence="2" id="KW-0378">Hydrolase</keyword>
<dbReference type="EMBL" id="MRZV01000902">
    <property type="protein sequence ID" value="PIK42807.1"/>
    <property type="molecule type" value="Genomic_DNA"/>
</dbReference>
<reference evidence="6 7" key="1">
    <citation type="journal article" date="2017" name="PLoS Biol.">
        <title>The sea cucumber genome provides insights into morphological evolution and visceral regeneration.</title>
        <authorList>
            <person name="Zhang X."/>
            <person name="Sun L."/>
            <person name="Yuan J."/>
            <person name="Sun Y."/>
            <person name="Gao Y."/>
            <person name="Zhang L."/>
            <person name="Li S."/>
            <person name="Dai H."/>
            <person name="Hamel J.F."/>
            <person name="Liu C."/>
            <person name="Yu Y."/>
            <person name="Liu S."/>
            <person name="Lin W."/>
            <person name="Guo K."/>
            <person name="Jin S."/>
            <person name="Xu P."/>
            <person name="Storey K.B."/>
            <person name="Huan P."/>
            <person name="Zhang T."/>
            <person name="Zhou Y."/>
            <person name="Zhang J."/>
            <person name="Lin C."/>
            <person name="Li X."/>
            <person name="Xing L."/>
            <person name="Huo D."/>
            <person name="Sun M."/>
            <person name="Wang L."/>
            <person name="Mercier A."/>
            <person name="Li F."/>
            <person name="Yang H."/>
            <person name="Xiang J."/>
        </authorList>
    </citation>
    <scope>NUCLEOTIDE SEQUENCE [LARGE SCALE GENOMIC DNA]</scope>
    <source>
        <strain evidence="6">Shaxun</strain>
        <tissue evidence="6">Muscle</tissue>
    </source>
</reference>
<dbReference type="Pfam" id="PF22669">
    <property type="entry name" value="Exo_endo_phos2"/>
    <property type="match status" value="1"/>
</dbReference>
<dbReference type="SMART" id="SM00128">
    <property type="entry name" value="IPPc"/>
    <property type="match status" value="1"/>
</dbReference>
<protein>
    <recommendedName>
        <fullName evidence="1">inositol-polyphosphate 5-phosphatase</fullName>
        <ecNumber evidence="1">3.1.3.56</ecNumber>
    </recommendedName>
</protein>
<feature type="non-terminal residue" evidence="6">
    <location>
        <position position="1"/>
    </location>
</feature>
<dbReference type="InterPro" id="IPR039737">
    <property type="entry name" value="INPP5A"/>
</dbReference>
<accession>A0A2G8K468</accession>
<feature type="compositionally biased region" description="Polar residues" evidence="4">
    <location>
        <begin position="246"/>
        <end position="260"/>
    </location>
</feature>
<dbReference type="GO" id="GO:0004445">
    <property type="term" value="F:inositol-polyphosphate 5-phosphatase activity"/>
    <property type="evidence" value="ECO:0007669"/>
    <property type="project" value="UniProtKB-EC"/>
</dbReference>
<dbReference type="PANTHER" id="PTHR12997">
    <property type="entry name" value="TYPE I INOSITOL-1,4,5-TRISPHOSPHATE 5-PHOSPHATASE"/>
    <property type="match status" value="1"/>
</dbReference>
<keyword evidence="7" id="KW-1185">Reference proteome</keyword>
<evidence type="ECO:0000256" key="1">
    <source>
        <dbReference type="ARBA" id="ARBA00012997"/>
    </source>
</evidence>
<evidence type="ECO:0000256" key="2">
    <source>
        <dbReference type="ARBA" id="ARBA00022801"/>
    </source>
</evidence>
<evidence type="ECO:0000256" key="3">
    <source>
        <dbReference type="ARBA" id="ARBA00023599"/>
    </source>
</evidence>
<evidence type="ECO:0000259" key="5">
    <source>
        <dbReference type="SMART" id="SM00128"/>
    </source>
</evidence>
<dbReference type="InterPro" id="IPR000300">
    <property type="entry name" value="IPPc"/>
</dbReference>
<dbReference type="AlphaFoldDB" id="A0A2G8K468"/>
<proteinExistence type="inferred from homology"/>
<dbReference type="GO" id="GO:0046856">
    <property type="term" value="P:phosphatidylinositol dephosphorylation"/>
    <property type="evidence" value="ECO:0007669"/>
    <property type="project" value="InterPro"/>
</dbReference>
<comment type="caution">
    <text evidence="6">The sequence shown here is derived from an EMBL/GenBank/DDBJ whole genome shotgun (WGS) entry which is preliminary data.</text>
</comment>
<evidence type="ECO:0000256" key="4">
    <source>
        <dbReference type="SAM" id="MobiDB-lite"/>
    </source>
</evidence>
<dbReference type="OrthoDB" id="5780965at2759"/>
<organism evidence="6 7">
    <name type="scientific">Stichopus japonicus</name>
    <name type="common">Sea cucumber</name>
    <dbReference type="NCBI Taxonomy" id="307972"/>
    <lineage>
        <taxon>Eukaryota</taxon>
        <taxon>Metazoa</taxon>
        <taxon>Echinodermata</taxon>
        <taxon>Eleutherozoa</taxon>
        <taxon>Echinozoa</taxon>
        <taxon>Holothuroidea</taxon>
        <taxon>Aspidochirotacea</taxon>
        <taxon>Aspidochirotida</taxon>
        <taxon>Stichopodidae</taxon>
        <taxon>Apostichopus</taxon>
    </lineage>
</organism>
<dbReference type="InterPro" id="IPR036691">
    <property type="entry name" value="Endo/exonu/phosph_ase_sf"/>
</dbReference>
<dbReference type="Gene3D" id="3.60.10.10">
    <property type="entry name" value="Endonuclease/exonuclease/phosphatase"/>
    <property type="match status" value="1"/>
</dbReference>
<dbReference type="SUPFAM" id="SSF56219">
    <property type="entry name" value="DNase I-like"/>
    <property type="match status" value="1"/>
</dbReference>
<evidence type="ECO:0000313" key="7">
    <source>
        <dbReference type="Proteomes" id="UP000230750"/>
    </source>
</evidence>
<feature type="domain" description="Inositol polyphosphate-related phosphatase" evidence="5">
    <location>
        <begin position="1"/>
        <end position="244"/>
    </location>
</feature>
<sequence>VKWSRKGYLRTRWKLENITFDLVNVHLFHDASNVQAMEKSPSLFSNRRKQALESILENFSKDKHEKAPFFIFGDFNFRLDAHSLINTLVGKAKPEYTRVDGAITRVVYTENGGESQVILNLEVKKFEPLDEEKFNCNDALWLMQYDKELECFRKKLFEFERHFPPSYPYSEAIENGSKYMKTRVPAWCDRIFLSLPAKTILSEDPTKVPTYDVIGEDVCMGDHKRFIPAIGLKALYRRYITLVNDNRPSDSPSSRQQLYTAPNDMLPHRYPYNPWVERGK</sequence>
<feature type="region of interest" description="Disordered" evidence="4">
    <location>
        <begin position="246"/>
        <end position="265"/>
    </location>
</feature>
<gene>
    <name evidence="6" type="ORF">BSL78_20337</name>
</gene>
<dbReference type="PANTHER" id="PTHR12997:SF2">
    <property type="entry name" value="INOSITOL POLYPHOSPHATE-5-PHOSPHATASE A"/>
    <property type="match status" value="1"/>
</dbReference>
<dbReference type="EC" id="3.1.3.56" evidence="1"/>
<comment type="similarity">
    <text evidence="3">Belongs to the inositol 1,4,5-trisphosphate 5-phosphatase type I family.</text>
</comment>
<dbReference type="STRING" id="307972.A0A2G8K468"/>
<name>A0A2G8K468_STIJA</name>
<dbReference type="Proteomes" id="UP000230750">
    <property type="component" value="Unassembled WGS sequence"/>
</dbReference>
<evidence type="ECO:0000313" key="6">
    <source>
        <dbReference type="EMBL" id="PIK42807.1"/>
    </source>
</evidence>